<dbReference type="GO" id="GO:0006508">
    <property type="term" value="P:proteolysis"/>
    <property type="evidence" value="ECO:0007669"/>
    <property type="project" value="UniProtKB-KW"/>
</dbReference>
<dbReference type="OrthoDB" id="2960936at2759"/>
<dbReference type="STRING" id="857340.A0A086T0N6"/>
<feature type="region of interest" description="Disordered" evidence="1">
    <location>
        <begin position="34"/>
        <end position="68"/>
    </location>
</feature>
<reference evidence="3" key="1">
    <citation type="journal article" date="2014" name="Genome Announc.">
        <title>Genome sequence and annotation of Acremonium chrysogenum, producer of the beta-lactam antibiotic cephalosporin C.</title>
        <authorList>
            <person name="Terfehr D."/>
            <person name="Dahlmann T.A."/>
            <person name="Specht T."/>
            <person name="Zadra I."/>
            <person name="Kuernsteiner H."/>
            <person name="Kueck U."/>
        </authorList>
    </citation>
    <scope>NUCLEOTIDE SEQUENCE [LARGE SCALE GENOMIC DNA]</scope>
    <source>
        <strain evidence="3">ATCC 11550 / CBS 779.69 / DSM 880 / IAM 14645 / JCM 23072 / IMI 49137</strain>
    </source>
</reference>
<evidence type="ECO:0000313" key="3">
    <source>
        <dbReference type="Proteomes" id="UP000029964"/>
    </source>
</evidence>
<keyword evidence="3" id="KW-1185">Reference proteome</keyword>
<proteinExistence type="predicted"/>
<dbReference type="AlphaFoldDB" id="A0A086T0N6"/>
<comment type="caution">
    <text evidence="2">The sequence shown here is derived from an EMBL/GenBank/DDBJ whole genome shotgun (WGS) entry which is preliminary data.</text>
</comment>
<evidence type="ECO:0000313" key="2">
    <source>
        <dbReference type="EMBL" id="KFH42918.1"/>
    </source>
</evidence>
<evidence type="ECO:0000256" key="1">
    <source>
        <dbReference type="SAM" id="MobiDB-lite"/>
    </source>
</evidence>
<keyword evidence="2" id="KW-0378">Hydrolase</keyword>
<organism evidence="2 3">
    <name type="scientific">Hapsidospora chrysogenum (strain ATCC 11550 / CBS 779.69 / DSM 880 / IAM 14645 / JCM 23072 / IMI 49137)</name>
    <name type="common">Acremonium chrysogenum</name>
    <dbReference type="NCBI Taxonomy" id="857340"/>
    <lineage>
        <taxon>Eukaryota</taxon>
        <taxon>Fungi</taxon>
        <taxon>Dikarya</taxon>
        <taxon>Ascomycota</taxon>
        <taxon>Pezizomycotina</taxon>
        <taxon>Sordariomycetes</taxon>
        <taxon>Hypocreomycetidae</taxon>
        <taxon>Hypocreales</taxon>
        <taxon>Bionectriaceae</taxon>
        <taxon>Hapsidospora</taxon>
    </lineage>
</organism>
<sequence>MLIGFLIRSEDDWAEWRRCVKHVQGKAIIHVADHEPNLEGSAGSEGRQSAIDEVETLSDDDTDTVLDG</sequence>
<name>A0A086T0N6_HAPC1</name>
<feature type="compositionally biased region" description="Acidic residues" evidence="1">
    <location>
        <begin position="52"/>
        <end position="68"/>
    </location>
</feature>
<keyword evidence="2" id="KW-0645">Protease</keyword>
<protein>
    <submittedName>
        <fullName evidence="2">Cysteine protease-like protein</fullName>
    </submittedName>
</protein>
<accession>A0A086T0N6</accession>
<dbReference type="HOGENOM" id="CLU_206746_0_0_1"/>
<dbReference type="Proteomes" id="UP000029964">
    <property type="component" value="Unassembled WGS sequence"/>
</dbReference>
<gene>
    <name evidence="2" type="ORF">ACRE_063410</name>
</gene>
<dbReference type="GO" id="GO:0008233">
    <property type="term" value="F:peptidase activity"/>
    <property type="evidence" value="ECO:0007669"/>
    <property type="project" value="UniProtKB-KW"/>
</dbReference>
<dbReference type="EMBL" id="JPKY01000082">
    <property type="protein sequence ID" value="KFH42918.1"/>
    <property type="molecule type" value="Genomic_DNA"/>
</dbReference>